<keyword evidence="10" id="KW-1185">Reference proteome</keyword>
<feature type="transmembrane region" description="Helical" evidence="8">
    <location>
        <begin position="127"/>
        <end position="154"/>
    </location>
</feature>
<accession>A0A2S0PDI1</accession>
<sequence>MPADLLLLVVGAAVAGLVQGLSGFAFSMVAMSFWAWGLDPKLASVMAVFGSLSGQVVAAVSTGRRFRVDAIGPYLAGGLIGIPVGVFVLPCLNPDAFKLGLGLVLVIWCPLMLVSSRLPAITAGGRIADGLAGAAGGFMGGIGGLTGVIPTLWSTLRGLEKEHQRAIIQSFNLVTLSVTMLVYLATGLVSKEMLPLLPVVFLALLFPVLLGIRLYSRLSQVMFRKMVLVVLMLSGVAMLMALR</sequence>
<dbReference type="AlphaFoldDB" id="A0A2S0PDI1"/>
<dbReference type="Pfam" id="PF01925">
    <property type="entry name" value="TauE"/>
    <property type="match status" value="1"/>
</dbReference>
<keyword evidence="4 8" id="KW-1003">Cell membrane</keyword>
<comment type="similarity">
    <text evidence="2 8">Belongs to the 4-toluene sulfonate uptake permease (TSUP) (TC 2.A.102) family.</text>
</comment>
<organism evidence="9 10">
    <name type="scientific">Microvirgula aerodenitrificans</name>
    <dbReference type="NCBI Taxonomy" id="57480"/>
    <lineage>
        <taxon>Bacteria</taxon>
        <taxon>Pseudomonadati</taxon>
        <taxon>Pseudomonadota</taxon>
        <taxon>Betaproteobacteria</taxon>
        <taxon>Neisseriales</taxon>
        <taxon>Aquaspirillaceae</taxon>
        <taxon>Microvirgula</taxon>
    </lineage>
</organism>
<evidence type="ECO:0000256" key="6">
    <source>
        <dbReference type="ARBA" id="ARBA00022989"/>
    </source>
</evidence>
<dbReference type="KEGG" id="maer:DAI18_16160"/>
<feature type="transmembrane region" description="Helical" evidence="8">
    <location>
        <begin position="222"/>
        <end position="242"/>
    </location>
</feature>
<keyword evidence="3" id="KW-0813">Transport</keyword>
<comment type="subcellular location">
    <subcellularLocation>
        <location evidence="1 8">Cell membrane</location>
        <topology evidence="1 8">Multi-pass membrane protein</topology>
    </subcellularLocation>
</comment>
<keyword evidence="6 8" id="KW-1133">Transmembrane helix</keyword>
<feature type="transmembrane region" description="Helical" evidence="8">
    <location>
        <begin position="196"/>
        <end position="216"/>
    </location>
</feature>
<dbReference type="Proteomes" id="UP000244173">
    <property type="component" value="Chromosome"/>
</dbReference>
<reference evidence="9 10" key="1">
    <citation type="submission" date="2018-04" db="EMBL/GenBank/DDBJ databases">
        <title>Denitrifier Microvirgula.</title>
        <authorList>
            <person name="Anderson E."/>
            <person name="Jang J."/>
            <person name="Ishii S."/>
        </authorList>
    </citation>
    <scope>NUCLEOTIDE SEQUENCE [LARGE SCALE GENOMIC DNA]</scope>
    <source>
        <strain evidence="9 10">BE2.4</strain>
    </source>
</reference>
<dbReference type="OrthoDB" id="8717848at2"/>
<gene>
    <name evidence="9" type="ORF">DAI18_16160</name>
</gene>
<evidence type="ECO:0000256" key="7">
    <source>
        <dbReference type="ARBA" id="ARBA00023136"/>
    </source>
</evidence>
<dbReference type="EMBL" id="CP028519">
    <property type="protein sequence ID" value="AVY95405.1"/>
    <property type="molecule type" value="Genomic_DNA"/>
</dbReference>
<evidence type="ECO:0000256" key="4">
    <source>
        <dbReference type="ARBA" id="ARBA00022475"/>
    </source>
</evidence>
<evidence type="ECO:0000256" key="2">
    <source>
        <dbReference type="ARBA" id="ARBA00009142"/>
    </source>
</evidence>
<evidence type="ECO:0000256" key="8">
    <source>
        <dbReference type="RuleBase" id="RU363041"/>
    </source>
</evidence>
<dbReference type="RefSeq" id="WP_107889928.1">
    <property type="nucleotide sequence ID" value="NZ_CP028519.1"/>
</dbReference>
<evidence type="ECO:0000256" key="1">
    <source>
        <dbReference type="ARBA" id="ARBA00004651"/>
    </source>
</evidence>
<feature type="transmembrane region" description="Helical" evidence="8">
    <location>
        <begin position="166"/>
        <end position="184"/>
    </location>
</feature>
<dbReference type="InterPro" id="IPR002781">
    <property type="entry name" value="TM_pro_TauE-like"/>
</dbReference>
<name>A0A2S0PDI1_9NEIS</name>
<feature type="transmembrane region" description="Helical" evidence="8">
    <location>
        <begin position="96"/>
        <end position="115"/>
    </location>
</feature>
<feature type="transmembrane region" description="Helical" evidence="8">
    <location>
        <begin position="70"/>
        <end position="90"/>
    </location>
</feature>
<dbReference type="GO" id="GO:0005886">
    <property type="term" value="C:plasma membrane"/>
    <property type="evidence" value="ECO:0007669"/>
    <property type="project" value="UniProtKB-SubCell"/>
</dbReference>
<keyword evidence="7 8" id="KW-0472">Membrane</keyword>
<protein>
    <recommendedName>
        <fullName evidence="8">Probable membrane transporter protein</fullName>
    </recommendedName>
</protein>
<dbReference type="PANTHER" id="PTHR30269">
    <property type="entry name" value="TRANSMEMBRANE PROTEIN YFCA"/>
    <property type="match status" value="1"/>
</dbReference>
<keyword evidence="5 8" id="KW-0812">Transmembrane</keyword>
<dbReference type="PANTHER" id="PTHR30269:SF37">
    <property type="entry name" value="MEMBRANE TRANSPORTER PROTEIN"/>
    <property type="match status" value="1"/>
</dbReference>
<evidence type="ECO:0000256" key="5">
    <source>
        <dbReference type="ARBA" id="ARBA00022692"/>
    </source>
</evidence>
<evidence type="ECO:0000313" key="9">
    <source>
        <dbReference type="EMBL" id="AVY95405.1"/>
    </source>
</evidence>
<evidence type="ECO:0000256" key="3">
    <source>
        <dbReference type="ARBA" id="ARBA00022448"/>
    </source>
</evidence>
<proteinExistence type="inferred from homology"/>
<evidence type="ECO:0000313" key="10">
    <source>
        <dbReference type="Proteomes" id="UP000244173"/>
    </source>
</evidence>
<dbReference type="STRING" id="1122240.GCA_000620105_02707"/>
<dbReference type="InterPro" id="IPR052017">
    <property type="entry name" value="TSUP"/>
</dbReference>